<dbReference type="EMBL" id="SLXO01000002">
    <property type="protein sequence ID" value="TCP37758.1"/>
    <property type="molecule type" value="Genomic_DNA"/>
</dbReference>
<sequence length="639" mass="70908">MIGRGPRPGASLGRSLGRRWRPASLGLVLAASGLLASGVMVAPAALAQASDQQTGPEARPEAGPDSRPDATSQDAGVRSAGAALHALFDEAWAARLARDPLFATRVGVRRYNDRLPDASPEAHARAAAQARRLRDRLAAIDRAALSPADRINADLFAYVLDRRLSEQRFKTWRMPFLSDSGFHTRLSFVVEATPFETVADYEAYLDRLAAMPRYLDQHRANMAQGLADGFTQPRAILDQVAPSFAALAVTRAEDSAFFAPFEAMPEAIAAADAARLRDRGRRLLTETVLPAFATLHRFFTETYMPEARTSLGASDQPEGDAYYQAQIRHYTTLDLDARAIHQMGLDEVARIRARMEAIIDEVGFEGGFQAFVDRLRSDPRFYAETPEALLKQAAWIAKRIDEKLPAFFATMPRTPYGVRAVPAAIAPNYTSGRYWPPIPGQRGGLFMVNTHNLAQRPLYNLPALALHEGVPGHHFQIALQLERDDLPAFRRYIGLSAFSEGWGLYSERLGEEMGLYTTPYERFGRLTYEMWRAGRLVVDTGIHAMGWSRERAVRFFRENSALAEHNIRTEVDRYISWPGQALAYKLGEMRIVALRDKAEAALGAAFDRRAFHDAVLAEGAVTLPMLDRQIAAHIDAHKP</sequence>
<dbReference type="Proteomes" id="UP000295399">
    <property type="component" value="Unassembled WGS sequence"/>
</dbReference>
<evidence type="ECO:0000256" key="1">
    <source>
        <dbReference type="SAM" id="MobiDB-lite"/>
    </source>
</evidence>
<dbReference type="Pfam" id="PF05960">
    <property type="entry name" value="DUF885"/>
    <property type="match status" value="1"/>
</dbReference>
<name>A0A4R2PS43_RHOSA</name>
<keyword evidence="3" id="KW-1185">Reference proteome</keyword>
<dbReference type="InterPro" id="IPR010281">
    <property type="entry name" value="DUF885"/>
</dbReference>
<proteinExistence type="predicted"/>
<dbReference type="InParanoid" id="A0A4R2PS43"/>
<evidence type="ECO:0000313" key="2">
    <source>
        <dbReference type="EMBL" id="TCP37758.1"/>
    </source>
</evidence>
<dbReference type="PANTHER" id="PTHR33361">
    <property type="entry name" value="GLR0591 PROTEIN"/>
    <property type="match status" value="1"/>
</dbReference>
<feature type="region of interest" description="Disordered" evidence="1">
    <location>
        <begin position="47"/>
        <end position="76"/>
    </location>
</feature>
<feature type="compositionally biased region" description="Basic and acidic residues" evidence="1">
    <location>
        <begin position="58"/>
        <end position="68"/>
    </location>
</feature>
<reference evidence="2 3" key="1">
    <citation type="submission" date="2019-03" db="EMBL/GenBank/DDBJ databases">
        <title>Genomic Encyclopedia of Type Strains, Phase IV (KMG-IV): sequencing the most valuable type-strain genomes for metagenomic binning, comparative biology and taxonomic classification.</title>
        <authorList>
            <person name="Goeker M."/>
        </authorList>
    </citation>
    <scope>NUCLEOTIDE SEQUENCE [LARGE SCALE GENOMIC DNA]</scope>
    <source>
        <strain evidence="2 3">DSM 2132</strain>
    </source>
</reference>
<dbReference type="AlphaFoldDB" id="A0A4R2PS43"/>
<organism evidence="2 3">
    <name type="scientific">Rhodothalassium salexigens DSM 2132</name>
    <dbReference type="NCBI Taxonomy" id="1188247"/>
    <lineage>
        <taxon>Bacteria</taxon>
        <taxon>Pseudomonadati</taxon>
        <taxon>Pseudomonadota</taxon>
        <taxon>Alphaproteobacteria</taxon>
        <taxon>Rhodothalassiales</taxon>
        <taxon>Rhodothalassiaceae</taxon>
        <taxon>Rhodothalassium</taxon>
    </lineage>
</organism>
<protein>
    <submittedName>
        <fullName evidence="2">Uncharacterized protein (DUF885 family)</fullName>
    </submittedName>
</protein>
<evidence type="ECO:0000313" key="3">
    <source>
        <dbReference type="Proteomes" id="UP000295399"/>
    </source>
</evidence>
<gene>
    <name evidence="2" type="ORF">EV659_102165</name>
</gene>
<dbReference type="PANTHER" id="PTHR33361:SF2">
    <property type="entry name" value="DUF885 DOMAIN-CONTAINING PROTEIN"/>
    <property type="match status" value="1"/>
</dbReference>
<comment type="caution">
    <text evidence="2">The sequence shown here is derived from an EMBL/GenBank/DDBJ whole genome shotgun (WGS) entry which is preliminary data.</text>
</comment>
<accession>A0A4R2PS43</accession>